<keyword evidence="3" id="KW-1185">Reference proteome</keyword>
<feature type="region of interest" description="Disordered" evidence="1">
    <location>
        <begin position="72"/>
        <end position="102"/>
    </location>
</feature>
<comment type="caution">
    <text evidence="2">The sequence shown here is derived from an EMBL/GenBank/DDBJ whole genome shotgun (WGS) entry which is preliminary data.</text>
</comment>
<reference evidence="2" key="1">
    <citation type="submission" date="2021-06" db="EMBL/GenBank/DDBJ databases">
        <authorList>
            <person name="Kallberg Y."/>
            <person name="Tangrot J."/>
            <person name="Rosling A."/>
        </authorList>
    </citation>
    <scope>NUCLEOTIDE SEQUENCE</scope>
    <source>
        <strain evidence="2">CL551</strain>
    </source>
</reference>
<dbReference type="Proteomes" id="UP000789342">
    <property type="component" value="Unassembled WGS sequence"/>
</dbReference>
<organism evidence="2 3">
    <name type="scientific">Acaulospora morrowiae</name>
    <dbReference type="NCBI Taxonomy" id="94023"/>
    <lineage>
        <taxon>Eukaryota</taxon>
        <taxon>Fungi</taxon>
        <taxon>Fungi incertae sedis</taxon>
        <taxon>Mucoromycota</taxon>
        <taxon>Glomeromycotina</taxon>
        <taxon>Glomeromycetes</taxon>
        <taxon>Diversisporales</taxon>
        <taxon>Acaulosporaceae</taxon>
        <taxon>Acaulospora</taxon>
    </lineage>
</organism>
<feature type="compositionally biased region" description="Acidic residues" evidence="1">
    <location>
        <begin position="12"/>
        <end position="40"/>
    </location>
</feature>
<dbReference type="EMBL" id="CAJVPV010012934">
    <property type="protein sequence ID" value="CAG8673620.1"/>
    <property type="molecule type" value="Genomic_DNA"/>
</dbReference>
<name>A0A9N9EE36_9GLOM</name>
<feature type="region of interest" description="Disordered" evidence="1">
    <location>
        <begin position="1"/>
        <end position="55"/>
    </location>
</feature>
<protein>
    <submittedName>
        <fullName evidence="2">7998_t:CDS:1</fullName>
    </submittedName>
</protein>
<feature type="non-terminal residue" evidence="2">
    <location>
        <position position="1"/>
    </location>
</feature>
<evidence type="ECO:0000256" key="1">
    <source>
        <dbReference type="SAM" id="MobiDB-lite"/>
    </source>
</evidence>
<feature type="compositionally biased region" description="Basic and acidic residues" evidence="1">
    <location>
        <begin position="1"/>
        <end position="11"/>
    </location>
</feature>
<proteinExistence type="predicted"/>
<evidence type="ECO:0000313" key="3">
    <source>
        <dbReference type="Proteomes" id="UP000789342"/>
    </source>
</evidence>
<evidence type="ECO:0000313" key="2">
    <source>
        <dbReference type="EMBL" id="CAG8673620.1"/>
    </source>
</evidence>
<accession>A0A9N9EE36</accession>
<dbReference type="AlphaFoldDB" id="A0A9N9EE36"/>
<gene>
    <name evidence="2" type="ORF">AMORRO_LOCUS10926</name>
</gene>
<sequence length="116" mass="13215">NTAEVSRKGTEDESGASDDESEDTFDELEYESKEVEEEEEYYTREQFEEEETIDEEIPSLAVYLTILKEIPTVISGESGKRDEKSDSPGPPNENLPYQYDADSVVKHDPLGYHCKI</sequence>